<proteinExistence type="predicted"/>
<evidence type="ECO:0000313" key="2">
    <source>
        <dbReference type="Proteomes" id="UP000194218"/>
    </source>
</evidence>
<dbReference type="Proteomes" id="UP000194218">
    <property type="component" value="Chromosome"/>
</dbReference>
<dbReference type="AlphaFoldDB" id="A0A1W7D5D6"/>
<evidence type="ECO:0008006" key="3">
    <source>
        <dbReference type="Google" id="ProtNLM"/>
    </source>
</evidence>
<dbReference type="EMBL" id="CP021121">
    <property type="protein sequence ID" value="ARQ72303.1"/>
    <property type="molecule type" value="Genomic_DNA"/>
</dbReference>
<sequence length="150" mass="16994">MSLNPEYYELIWAGEKHHEFRRRYLVGRPTTWYVYLTAPVSRLMAVIDLDVAVVDTPRRIADIAERARSGNGSTVLAYLDGLERGFALPIRRVREFEGFAATELSEMLDSFHPPQGYTLVSRSPQWRAVCDKLTASPLMRQMSPPPGPVA</sequence>
<dbReference type="KEGG" id="smao:CAG99_11935"/>
<evidence type="ECO:0000313" key="1">
    <source>
        <dbReference type="EMBL" id="ARQ72303.1"/>
    </source>
</evidence>
<dbReference type="InterPro" id="IPR015947">
    <property type="entry name" value="PUA-like_sf"/>
</dbReference>
<accession>A0A1W7D5D6</accession>
<name>A0A1W7D5D6_9ACTN</name>
<dbReference type="SUPFAM" id="SSF88697">
    <property type="entry name" value="PUA domain-like"/>
    <property type="match status" value="1"/>
</dbReference>
<protein>
    <recommendedName>
        <fullName evidence="3">ASCH domain-containing protein</fullName>
    </recommendedName>
</protein>
<reference evidence="1 2" key="1">
    <citation type="submission" date="2017-05" db="EMBL/GenBank/DDBJ databases">
        <title>Complete genome sequence of Streptomyces sp. SCSIO 03032 revealed the diverse biosynthetic pathways for its bioactive secondary metabolites.</title>
        <authorList>
            <person name="Ma L."/>
            <person name="Zhu Y."/>
            <person name="Zhang W."/>
            <person name="Zhang G."/>
            <person name="Tian X."/>
            <person name="Zhang S."/>
            <person name="Zhang C."/>
        </authorList>
    </citation>
    <scope>NUCLEOTIDE SEQUENCE [LARGE SCALE GENOMIC DNA]</scope>
    <source>
        <strain evidence="1 2">SCSIO 03032</strain>
    </source>
</reference>
<dbReference type="OrthoDB" id="3681613at2"/>
<gene>
    <name evidence="1" type="ORF">CAG99_11935</name>
</gene>
<organism evidence="1 2">
    <name type="scientific">Streptomyces marincola</name>
    <dbReference type="NCBI Taxonomy" id="2878388"/>
    <lineage>
        <taxon>Bacteria</taxon>
        <taxon>Bacillati</taxon>
        <taxon>Actinomycetota</taxon>
        <taxon>Actinomycetes</taxon>
        <taxon>Kitasatosporales</taxon>
        <taxon>Streptomycetaceae</taxon>
        <taxon>Streptomyces</taxon>
    </lineage>
</organism>
<keyword evidence="2" id="KW-1185">Reference proteome</keyword>